<dbReference type="HOGENOM" id="CLU_083873_8_1_10"/>
<evidence type="ECO:0000313" key="8">
    <source>
        <dbReference type="Proteomes" id="UP000033109"/>
    </source>
</evidence>
<keyword evidence="3 5" id="KW-1133">Transmembrane helix</keyword>
<name>A0A0E3UY83_9BACT</name>
<feature type="transmembrane region" description="Helical" evidence="5">
    <location>
        <begin position="32"/>
        <end position="51"/>
    </location>
</feature>
<dbReference type="AlphaFoldDB" id="A0A0E3UY83"/>
<dbReference type="RefSeq" id="WP_046311903.1">
    <property type="nucleotide sequence ID" value="NZ_CBCSCY010000047.1"/>
</dbReference>
<dbReference type="Pfam" id="PF04138">
    <property type="entry name" value="GtrA_DPMS_TM"/>
    <property type="match status" value="1"/>
</dbReference>
<dbReference type="EMBL" id="CP009621">
    <property type="protein sequence ID" value="AKD04226.1"/>
    <property type="molecule type" value="Genomic_DNA"/>
</dbReference>
<feature type="domain" description="GtrA/DPMS transmembrane" evidence="6">
    <location>
        <begin position="12"/>
        <end position="122"/>
    </location>
</feature>
<evidence type="ECO:0000256" key="4">
    <source>
        <dbReference type="ARBA" id="ARBA00023136"/>
    </source>
</evidence>
<sequence>MLTFVKAQAASIAASAVDFLVTIIAVELFGLWYVAGTVMGTVSGGITHFMLGRTWVFRAADKSIPRQAIKYFLVWKGSLLLNATGVYLITHYGGINYIYSKIFMSLLVGFFYNYIIQKKYVFR</sequence>
<comment type="subcellular location">
    <subcellularLocation>
        <location evidence="1">Membrane</location>
        <topology evidence="1">Multi-pass membrane protein</topology>
    </subcellularLocation>
</comment>
<evidence type="ECO:0000313" key="7">
    <source>
        <dbReference type="EMBL" id="AKD04226.1"/>
    </source>
</evidence>
<dbReference type="PATRIC" id="fig|400092.3.peg.3373"/>
<keyword evidence="4 5" id="KW-0472">Membrane</keyword>
<dbReference type="InterPro" id="IPR007267">
    <property type="entry name" value="GtrA_DPMS_TM"/>
</dbReference>
<organism evidence="7 8">
    <name type="scientific">Pontibacter korlensis</name>
    <dbReference type="NCBI Taxonomy" id="400092"/>
    <lineage>
        <taxon>Bacteria</taxon>
        <taxon>Pseudomonadati</taxon>
        <taxon>Bacteroidota</taxon>
        <taxon>Cytophagia</taxon>
        <taxon>Cytophagales</taxon>
        <taxon>Hymenobacteraceae</taxon>
        <taxon>Pontibacter</taxon>
    </lineage>
</organism>
<dbReference type="OrthoDB" id="961506at2"/>
<feature type="transmembrane region" description="Helical" evidence="5">
    <location>
        <begin position="98"/>
        <end position="116"/>
    </location>
</feature>
<evidence type="ECO:0000256" key="1">
    <source>
        <dbReference type="ARBA" id="ARBA00004141"/>
    </source>
</evidence>
<evidence type="ECO:0000256" key="3">
    <source>
        <dbReference type="ARBA" id="ARBA00022989"/>
    </source>
</evidence>
<dbReference type="GO" id="GO:0000271">
    <property type="term" value="P:polysaccharide biosynthetic process"/>
    <property type="evidence" value="ECO:0007669"/>
    <property type="project" value="InterPro"/>
</dbReference>
<keyword evidence="2 5" id="KW-0812">Transmembrane</keyword>
<dbReference type="STRING" id="400092.PKOR_15460"/>
<evidence type="ECO:0000259" key="6">
    <source>
        <dbReference type="Pfam" id="PF04138"/>
    </source>
</evidence>
<keyword evidence="8" id="KW-1185">Reference proteome</keyword>
<dbReference type="KEGG" id="pko:PKOR_15460"/>
<accession>A0A0E3UY83</accession>
<feature type="transmembrane region" description="Helical" evidence="5">
    <location>
        <begin position="72"/>
        <end position="92"/>
    </location>
</feature>
<reference evidence="7 8" key="1">
    <citation type="journal article" date="2015" name="Sci. Rep.">
        <title>Unraveling adaptation of Pontibacter korlensis to radiation and infertility in desert through complete genome and comparative transcriptomic analysis.</title>
        <authorList>
            <person name="Dai J."/>
            <person name="Dai W."/>
            <person name="Qiu C."/>
            <person name="Yang Z."/>
            <person name="Zhang Y."/>
            <person name="Zhou M."/>
            <person name="Zhang L."/>
            <person name="Fang C."/>
            <person name="Gao Q."/>
            <person name="Yang Q."/>
            <person name="Li X."/>
            <person name="Wang Z."/>
            <person name="Wang Z."/>
            <person name="Jia Z."/>
            <person name="Chen X."/>
        </authorList>
    </citation>
    <scope>NUCLEOTIDE SEQUENCE [LARGE SCALE GENOMIC DNA]</scope>
    <source>
        <strain evidence="7 8">X14-1T</strain>
    </source>
</reference>
<evidence type="ECO:0000256" key="2">
    <source>
        <dbReference type="ARBA" id="ARBA00022692"/>
    </source>
</evidence>
<gene>
    <name evidence="7" type="ORF">PKOR_15460</name>
</gene>
<feature type="transmembrane region" description="Helical" evidence="5">
    <location>
        <begin position="7"/>
        <end position="26"/>
    </location>
</feature>
<dbReference type="Proteomes" id="UP000033109">
    <property type="component" value="Chromosome"/>
</dbReference>
<proteinExistence type="predicted"/>
<dbReference type="GO" id="GO:0016020">
    <property type="term" value="C:membrane"/>
    <property type="evidence" value="ECO:0007669"/>
    <property type="project" value="UniProtKB-SubCell"/>
</dbReference>
<evidence type="ECO:0000256" key="5">
    <source>
        <dbReference type="SAM" id="Phobius"/>
    </source>
</evidence>
<protein>
    <recommendedName>
        <fullName evidence="6">GtrA/DPMS transmembrane domain-containing protein</fullName>
    </recommendedName>
</protein>